<feature type="non-terminal residue" evidence="2">
    <location>
        <position position="127"/>
    </location>
</feature>
<dbReference type="InterPro" id="IPR047650">
    <property type="entry name" value="Transpos_IS110"/>
</dbReference>
<dbReference type="PANTHER" id="PTHR33055:SF3">
    <property type="entry name" value="PUTATIVE TRANSPOSASE FOR IS117-RELATED"/>
    <property type="match status" value="1"/>
</dbReference>
<protein>
    <submittedName>
        <fullName evidence="2">Putative Irg5</fullName>
    </submittedName>
</protein>
<comment type="caution">
    <text evidence="2">The sequence shown here is derived from an EMBL/GenBank/DDBJ whole genome shotgun (WGS) entry which is preliminary data.</text>
</comment>
<dbReference type="PANTHER" id="PTHR33055">
    <property type="entry name" value="TRANSPOSASE FOR INSERTION SEQUENCE ELEMENT IS1111A"/>
    <property type="match status" value="1"/>
</dbReference>
<keyword evidence="1" id="KW-0175">Coiled coil</keyword>
<evidence type="ECO:0000256" key="1">
    <source>
        <dbReference type="SAM" id="Coils"/>
    </source>
</evidence>
<reference evidence="2 3" key="1">
    <citation type="submission" date="2009-04" db="EMBL/GenBank/DDBJ databases">
        <authorList>
            <person name="Reysenbach A.-L."/>
            <person name="Heidelberg J.F."/>
            <person name="Nelson W.C."/>
        </authorList>
    </citation>
    <scope>NUCLEOTIDE SEQUENCE [LARGE SCALE GENOMIC DNA]</scope>
    <source>
        <strain evidence="2 3">SS-5</strain>
    </source>
</reference>
<dbReference type="EMBL" id="ABZS01000008">
    <property type="protein sequence ID" value="EEP61329.1"/>
    <property type="molecule type" value="Genomic_DNA"/>
</dbReference>
<evidence type="ECO:0000313" key="2">
    <source>
        <dbReference type="EMBL" id="EEP61329.1"/>
    </source>
</evidence>
<proteinExistence type="predicted"/>
<name>C4FHV3_9AQUI</name>
<gene>
    <name evidence="2" type="ORF">SULYE_0132</name>
</gene>
<organism evidence="2 3">
    <name type="scientific">Sulfurihydrogenibium yellowstonense SS-5</name>
    <dbReference type="NCBI Taxonomy" id="432331"/>
    <lineage>
        <taxon>Bacteria</taxon>
        <taxon>Pseudomonadati</taxon>
        <taxon>Aquificota</taxon>
        <taxon>Aquificia</taxon>
        <taxon>Aquificales</taxon>
        <taxon>Hydrogenothermaceae</taxon>
        <taxon>Sulfurihydrogenibium</taxon>
    </lineage>
</organism>
<dbReference type="AlphaFoldDB" id="C4FHV3"/>
<evidence type="ECO:0000313" key="3">
    <source>
        <dbReference type="Proteomes" id="UP000005540"/>
    </source>
</evidence>
<sequence>MEAKMTRVKTDKTDSYFIAQYGRTFFDGELYKPKPDVEKEIEIKLKILEDLQHQLTKLRNQRESLSHVPIPIKKLKENLEYYDDLIRKIEKNIKELEKEIKELTKKNFQEEYKLLKSIPGISDRVIG</sequence>
<keyword evidence="3" id="KW-1185">Reference proteome</keyword>
<feature type="coiled-coil region" evidence="1">
    <location>
        <begin position="41"/>
        <end position="113"/>
    </location>
</feature>
<accession>C4FHV3</accession>
<dbReference type="Proteomes" id="UP000005540">
    <property type="component" value="Unassembled WGS sequence"/>
</dbReference>